<accession>A0A3P1TC77</accession>
<sequence length="201" mass="21544">MPVTTSSAGCLFPRIFPRRRRRSGCGVGMLGAMSLLRFFARSLFASAFIADGVHKVTRPTDVAPEAEKFTSAVAPVVQRVLPARYSSYVPELPETWVRLCGVAEVAGGTMFATGIGRRAGALLLSGAGVMNVVTALPGKGTPKEERVHDRPDLLRRVALVGAALLAARDLQGQPSLKWRRKHAAKKVARATARAKKRVVSS</sequence>
<dbReference type="Proteomes" id="UP000280819">
    <property type="component" value="Unassembled WGS sequence"/>
</dbReference>
<organism evidence="5 6">
    <name type="scientific">Arachnia propionica</name>
    <dbReference type="NCBI Taxonomy" id="1750"/>
    <lineage>
        <taxon>Bacteria</taxon>
        <taxon>Bacillati</taxon>
        <taxon>Actinomycetota</taxon>
        <taxon>Actinomycetes</taxon>
        <taxon>Propionibacteriales</taxon>
        <taxon>Propionibacteriaceae</taxon>
        <taxon>Arachnia</taxon>
    </lineage>
</organism>
<comment type="caution">
    <text evidence="5">The sequence shown here is derived from an EMBL/GenBank/DDBJ whole genome shotgun (WGS) entry which is preliminary data.</text>
</comment>
<evidence type="ECO:0000256" key="2">
    <source>
        <dbReference type="ARBA" id="ARBA00022692"/>
    </source>
</evidence>
<dbReference type="Pfam" id="PF07681">
    <property type="entry name" value="DoxX"/>
    <property type="match status" value="1"/>
</dbReference>
<reference evidence="5 6" key="1">
    <citation type="submission" date="2018-11" db="EMBL/GenBank/DDBJ databases">
        <title>Genomes From Bacteria Associated with the Canine Oral Cavity: a Test Case for Automated Genome-Based Taxonomic Assignment.</title>
        <authorList>
            <person name="Coil D.A."/>
            <person name="Jospin G."/>
            <person name="Darling A.E."/>
            <person name="Wallis C."/>
            <person name="Davis I.J."/>
            <person name="Harris S."/>
            <person name="Eisen J.A."/>
            <person name="Holcombe L.J."/>
            <person name="O'Flynn C."/>
        </authorList>
    </citation>
    <scope>NUCLEOTIDE SEQUENCE [LARGE SCALE GENOMIC DNA]</scope>
    <source>
        <strain evidence="5 6">OH887_COT-365</strain>
    </source>
</reference>
<keyword evidence="2" id="KW-0812">Transmembrane</keyword>
<evidence type="ECO:0000256" key="1">
    <source>
        <dbReference type="ARBA" id="ARBA00004141"/>
    </source>
</evidence>
<keyword evidence="3" id="KW-1133">Transmembrane helix</keyword>
<dbReference type="AlphaFoldDB" id="A0A3P1TC77"/>
<evidence type="ECO:0000313" key="5">
    <source>
        <dbReference type="EMBL" id="RRD07051.1"/>
    </source>
</evidence>
<dbReference type="OrthoDB" id="329282at2"/>
<gene>
    <name evidence="5" type="ORF">EII34_00720</name>
</gene>
<dbReference type="EMBL" id="RQZG01000001">
    <property type="protein sequence ID" value="RRD07051.1"/>
    <property type="molecule type" value="Genomic_DNA"/>
</dbReference>
<dbReference type="InterPro" id="IPR032808">
    <property type="entry name" value="DoxX"/>
</dbReference>
<evidence type="ECO:0000256" key="4">
    <source>
        <dbReference type="ARBA" id="ARBA00023136"/>
    </source>
</evidence>
<protein>
    <submittedName>
        <fullName evidence="5">DoxX family protein</fullName>
    </submittedName>
</protein>
<proteinExistence type="predicted"/>
<evidence type="ECO:0000313" key="6">
    <source>
        <dbReference type="Proteomes" id="UP000280819"/>
    </source>
</evidence>
<evidence type="ECO:0000256" key="3">
    <source>
        <dbReference type="ARBA" id="ARBA00022989"/>
    </source>
</evidence>
<name>A0A3P1TC77_9ACTN</name>
<keyword evidence="4" id="KW-0472">Membrane</keyword>
<dbReference type="GO" id="GO:0016020">
    <property type="term" value="C:membrane"/>
    <property type="evidence" value="ECO:0007669"/>
    <property type="project" value="UniProtKB-SubCell"/>
</dbReference>
<comment type="subcellular location">
    <subcellularLocation>
        <location evidence="1">Membrane</location>
        <topology evidence="1">Multi-pass membrane protein</topology>
    </subcellularLocation>
</comment>